<dbReference type="EMBL" id="CM046112">
    <property type="protein sequence ID" value="KAI8428661.1"/>
    <property type="molecule type" value="Genomic_DNA"/>
</dbReference>
<proteinExistence type="predicted"/>
<comment type="caution">
    <text evidence="1">The sequence shown here is derived from an EMBL/GenBank/DDBJ whole genome shotgun (WGS) entry which is preliminary data.</text>
</comment>
<organism evidence="1 2">
    <name type="scientific">Choristoneura fumiferana</name>
    <name type="common">Spruce budworm moth</name>
    <name type="synonym">Archips fumiferana</name>
    <dbReference type="NCBI Taxonomy" id="7141"/>
    <lineage>
        <taxon>Eukaryota</taxon>
        <taxon>Metazoa</taxon>
        <taxon>Ecdysozoa</taxon>
        <taxon>Arthropoda</taxon>
        <taxon>Hexapoda</taxon>
        <taxon>Insecta</taxon>
        <taxon>Pterygota</taxon>
        <taxon>Neoptera</taxon>
        <taxon>Endopterygota</taxon>
        <taxon>Lepidoptera</taxon>
        <taxon>Glossata</taxon>
        <taxon>Ditrysia</taxon>
        <taxon>Tortricoidea</taxon>
        <taxon>Tortricidae</taxon>
        <taxon>Tortricinae</taxon>
        <taxon>Choristoneura</taxon>
    </lineage>
</organism>
<protein>
    <submittedName>
        <fullName evidence="1">Uncharacterized protein</fullName>
    </submittedName>
</protein>
<gene>
    <name evidence="1" type="ORF">MSG28_007391</name>
</gene>
<name>A0ACC0JWR9_CHOFU</name>
<keyword evidence="2" id="KW-1185">Reference proteome</keyword>
<dbReference type="Proteomes" id="UP001064048">
    <property type="component" value="Chromosome 12"/>
</dbReference>
<reference evidence="1 2" key="1">
    <citation type="journal article" date="2022" name="Genome Biol. Evol.">
        <title>The Spruce Budworm Genome: Reconstructing the Evolutionary History of Antifreeze Proteins.</title>
        <authorList>
            <person name="Beliveau C."/>
            <person name="Gagne P."/>
            <person name="Picq S."/>
            <person name="Vernygora O."/>
            <person name="Keeling C.I."/>
            <person name="Pinkney K."/>
            <person name="Doucet D."/>
            <person name="Wen F."/>
            <person name="Johnston J.S."/>
            <person name="Maaroufi H."/>
            <person name="Boyle B."/>
            <person name="Laroche J."/>
            <person name="Dewar K."/>
            <person name="Juretic N."/>
            <person name="Blackburn G."/>
            <person name="Nisole A."/>
            <person name="Brunet B."/>
            <person name="Brandao M."/>
            <person name="Lumley L."/>
            <person name="Duan J."/>
            <person name="Quan G."/>
            <person name="Lucarotti C.J."/>
            <person name="Roe A.D."/>
            <person name="Sperling F.A.H."/>
            <person name="Levesque R.C."/>
            <person name="Cusson M."/>
        </authorList>
    </citation>
    <scope>NUCLEOTIDE SEQUENCE [LARGE SCALE GENOMIC DNA]</scope>
    <source>
        <strain evidence="1">Glfc:IPQL:Cfum</strain>
    </source>
</reference>
<evidence type="ECO:0000313" key="1">
    <source>
        <dbReference type="EMBL" id="KAI8428661.1"/>
    </source>
</evidence>
<sequence length="326" mass="36335">MRGKKRIEIYIAAPAVAGGGPRRLESPSEFLNRSLYFCDWLSLSPRLRRLLLVMMVRCSRAVAPRTAYIIPMSLETYIAQHSRCENILENLPSLRATVQLRSATPRSKLQDFTDALHMDFPPKVVTFTARHCDSVPSSFSNAKSAAGGRLLARLTHADSGRQSLRPASSVLRTTAWNFVYKYVVVGAGRRRTARQLARGSAAQACARADDIHGRGRRRASPAPRAAPRHSAQRLLANELGVVSMNCDHKSRAERAKRACRGSGRRSARTDMVAFHDMSRNFMICLNVGKSLNEHFKANDAKLKHNDDNVYQSVDYLGACFLKNPQN</sequence>
<evidence type="ECO:0000313" key="2">
    <source>
        <dbReference type="Proteomes" id="UP001064048"/>
    </source>
</evidence>
<accession>A0ACC0JWR9</accession>